<proteinExistence type="predicted"/>
<sequence length="79" mass="8688">MQNAAGNSLIDFLHRDFVYAIGLGAIAFCGNGLELLDGGLQLGFFGLVAGVFRLRDQNALLGRLDIRQTKHLLWQIENT</sequence>
<gene>
    <name evidence="1" type="ORF">SDC9_123197</name>
</gene>
<protein>
    <submittedName>
        <fullName evidence="1">Uncharacterized protein</fullName>
    </submittedName>
</protein>
<dbReference type="AlphaFoldDB" id="A0A645CGX5"/>
<reference evidence="1" key="1">
    <citation type="submission" date="2019-08" db="EMBL/GenBank/DDBJ databases">
        <authorList>
            <person name="Kucharzyk K."/>
            <person name="Murdoch R.W."/>
            <person name="Higgins S."/>
            <person name="Loffler F."/>
        </authorList>
    </citation>
    <scope>NUCLEOTIDE SEQUENCE</scope>
</reference>
<evidence type="ECO:0000313" key="1">
    <source>
        <dbReference type="EMBL" id="MPM76200.1"/>
    </source>
</evidence>
<comment type="caution">
    <text evidence="1">The sequence shown here is derived from an EMBL/GenBank/DDBJ whole genome shotgun (WGS) entry which is preliminary data.</text>
</comment>
<dbReference type="EMBL" id="VSSQ01027127">
    <property type="protein sequence ID" value="MPM76200.1"/>
    <property type="molecule type" value="Genomic_DNA"/>
</dbReference>
<organism evidence="1">
    <name type="scientific">bioreactor metagenome</name>
    <dbReference type="NCBI Taxonomy" id="1076179"/>
    <lineage>
        <taxon>unclassified sequences</taxon>
        <taxon>metagenomes</taxon>
        <taxon>ecological metagenomes</taxon>
    </lineage>
</organism>
<accession>A0A645CGX5</accession>
<name>A0A645CGX5_9ZZZZ</name>